<comment type="similarity">
    <text evidence="1 6">Belongs to the peptidase S8 family.</text>
</comment>
<dbReference type="PANTHER" id="PTHR10795">
    <property type="entry name" value="PROPROTEIN CONVERTASE SUBTILISIN/KEXIN"/>
    <property type="match status" value="1"/>
</dbReference>
<dbReference type="PROSITE" id="PS00138">
    <property type="entry name" value="SUBTILASE_SER"/>
    <property type="match status" value="1"/>
</dbReference>
<sequence length="325" mass="34517">MYKVCSASGCLTSDILAGLDAAVKDGVEVISISLGGGTDRFFRDVIAIGGFGAFEKGVFVSSATSNEGPRGKSLSNEAPWYITMGATSIDRRFAASVRLYNHEQLYEGKSLNQFKNFSSPPFELAYSSEFSSCSDFTGFNIRGKLVLCDPQDLLPSYDIFGVVKSGGGVGVVLVNAKAAGYSILPPTDSAVECHYRPCHLAKPIVTRLSPIDYTLQSQLLASIFFNSTVLETPFAPSVAFFSSCGPNFQNGILLKPDVLAPGLNILAAWPTQADGGNDGKKTFNIISGTSMATPHVSGIAALIKRVHPDCASPNESAQLLQTYVV</sequence>
<keyword evidence="2 8" id="KW-0645">Protease</keyword>
<keyword evidence="4" id="KW-0378">Hydrolase</keyword>
<dbReference type="EMBL" id="LSRQ01001666">
    <property type="protein sequence ID" value="OAY76900.1"/>
    <property type="molecule type" value="Genomic_DNA"/>
</dbReference>
<name>A0A199VJH6_ANACO</name>
<dbReference type="GO" id="GO:0006508">
    <property type="term" value="P:proteolysis"/>
    <property type="evidence" value="ECO:0007669"/>
    <property type="project" value="UniProtKB-KW"/>
</dbReference>
<dbReference type="STRING" id="4615.A0A199VJH6"/>
<gene>
    <name evidence="8" type="ORF">ACMD2_03088</name>
</gene>
<dbReference type="InterPro" id="IPR023828">
    <property type="entry name" value="Peptidase_S8_Ser-AS"/>
</dbReference>
<evidence type="ECO:0000256" key="1">
    <source>
        <dbReference type="ARBA" id="ARBA00011073"/>
    </source>
</evidence>
<dbReference type="Gene3D" id="3.50.30.30">
    <property type="match status" value="1"/>
</dbReference>
<comment type="caution">
    <text evidence="6">Lacks conserved residue(s) required for the propagation of feature annotation.</text>
</comment>
<organism evidence="8 9">
    <name type="scientific">Ananas comosus</name>
    <name type="common">Pineapple</name>
    <name type="synonym">Ananas ananas</name>
    <dbReference type="NCBI Taxonomy" id="4615"/>
    <lineage>
        <taxon>Eukaryota</taxon>
        <taxon>Viridiplantae</taxon>
        <taxon>Streptophyta</taxon>
        <taxon>Embryophyta</taxon>
        <taxon>Tracheophyta</taxon>
        <taxon>Spermatophyta</taxon>
        <taxon>Magnoliopsida</taxon>
        <taxon>Liliopsida</taxon>
        <taxon>Poales</taxon>
        <taxon>Bromeliaceae</taxon>
        <taxon>Bromelioideae</taxon>
        <taxon>Ananas</taxon>
    </lineage>
</organism>
<dbReference type="InterPro" id="IPR036852">
    <property type="entry name" value="Peptidase_S8/S53_dom_sf"/>
</dbReference>
<dbReference type="SUPFAM" id="SSF52743">
    <property type="entry name" value="Subtilisin-like"/>
    <property type="match status" value="1"/>
</dbReference>
<evidence type="ECO:0000259" key="7">
    <source>
        <dbReference type="Pfam" id="PF00082"/>
    </source>
</evidence>
<evidence type="ECO:0000256" key="5">
    <source>
        <dbReference type="ARBA" id="ARBA00022825"/>
    </source>
</evidence>
<dbReference type="InterPro" id="IPR000209">
    <property type="entry name" value="Peptidase_S8/S53_dom"/>
</dbReference>
<feature type="domain" description="Peptidase S8/S53" evidence="7">
    <location>
        <begin position="2"/>
        <end position="321"/>
    </location>
</feature>
<dbReference type="GO" id="GO:0004252">
    <property type="term" value="F:serine-type endopeptidase activity"/>
    <property type="evidence" value="ECO:0007669"/>
    <property type="project" value="InterPro"/>
</dbReference>
<evidence type="ECO:0000256" key="2">
    <source>
        <dbReference type="ARBA" id="ARBA00022670"/>
    </source>
</evidence>
<dbReference type="Proteomes" id="UP000092600">
    <property type="component" value="Unassembled WGS sequence"/>
</dbReference>
<protein>
    <submittedName>
        <fullName evidence="8">Subtilisin-like protease SBT1.6</fullName>
    </submittedName>
</protein>
<accession>A0A199VJH6</accession>
<dbReference type="PROSITE" id="PS51892">
    <property type="entry name" value="SUBTILASE"/>
    <property type="match status" value="1"/>
</dbReference>
<comment type="caution">
    <text evidence="8">The sequence shown here is derived from an EMBL/GenBank/DDBJ whole genome shotgun (WGS) entry which is preliminary data.</text>
</comment>
<evidence type="ECO:0000313" key="8">
    <source>
        <dbReference type="EMBL" id="OAY76900.1"/>
    </source>
</evidence>
<reference evidence="8 9" key="1">
    <citation type="journal article" date="2016" name="DNA Res.">
        <title>The draft genome of MD-2 pineapple using hybrid error correction of long reads.</title>
        <authorList>
            <person name="Redwan R.M."/>
            <person name="Saidin A."/>
            <person name="Kumar S.V."/>
        </authorList>
    </citation>
    <scope>NUCLEOTIDE SEQUENCE [LARGE SCALE GENOMIC DNA]</scope>
    <source>
        <strain evidence="9">cv. MD2</strain>
        <tissue evidence="8">Leaf</tissue>
    </source>
</reference>
<keyword evidence="3" id="KW-0732">Signal</keyword>
<dbReference type="Pfam" id="PF00082">
    <property type="entry name" value="Peptidase_S8"/>
    <property type="match status" value="1"/>
</dbReference>
<evidence type="ECO:0000313" key="9">
    <source>
        <dbReference type="Proteomes" id="UP000092600"/>
    </source>
</evidence>
<proteinExistence type="inferred from homology"/>
<evidence type="ECO:0000256" key="4">
    <source>
        <dbReference type="ARBA" id="ARBA00022801"/>
    </source>
</evidence>
<evidence type="ECO:0000256" key="3">
    <source>
        <dbReference type="ARBA" id="ARBA00022729"/>
    </source>
</evidence>
<keyword evidence="5" id="KW-0720">Serine protease</keyword>
<dbReference type="AlphaFoldDB" id="A0A199VJH6"/>
<evidence type="ECO:0000256" key="6">
    <source>
        <dbReference type="PROSITE-ProRule" id="PRU01240"/>
    </source>
</evidence>
<dbReference type="InterPro" id="IPR045051">
    <property type="entry name" value="SBT"/>
</dbReference>
<dbReference type="Gene3D" id="3.40.50.200">
    <property type="entry name" value="Peptidase S8/S53 domain"/>
    <property type="match status" value="1"/>
</dbReference>